<reference evidence="2 3" key="1">
    <citation type="submission" date="2019-12" db="EMBL/GenBank/DDBJ databases">
        <title>Mucilaginibacter sp. HMF7410 genome sequencing and assembly.</title>
        <authorList>
            <person name="Kang H."/>
            <person name="Cha I."/>
            <person name="Kim H."/>
            <person name="Joh K."/>
        </authorList>
    </citation>
    <scope>NUCLEOTIDE SEQUENCE [LARGE SCALE GENOMIC DNA]</scope>
    <source>
        <strain evidence="2 3">HMF7410</strain>
    </source>
</reference>
<keyword evidence="1" id="KW-0732">Signal</keyword>
<dbReference type="Gene3D" id="2.120.10.10">
    <property type="match status" value="1"/>
</dbReference>
<dbReference type="SUPFAM" id="SSF110296">
    <property type="entry name" value="Oligoxyloglucan reducing end-specific cellobiohydrolase"/>
    <property type="match status" value="1"/>
</dbReference>
<feature type="chain" id="PRO_5029767219" evidence="1">
    <location>
        <begin position="29"/>
        <end position="442"/>
    </location>
</feature>
<dbReference type="InterPro" id="IPR036278">
    <property type="entry name" value="Sialidase_sf"/>
</dbReference>
<dbReference type="Proteomes" id="UP000462014">
    <property type="component" value="Unassembled WGS sequence"/>
</dbReference>
<dbReference type="Pfam" id="PF15892">
    <property type="entry name" value="BNR_4"/>
    <property type="match status" value="1"/>
</dbReference>
<evidence type="ECO:0000313" key="3">
    <source>
        <dbReference type="Proteomes" id="UP000462014"/>
    </source>
</evidence>
<organism evidence="2 3">
    <name type="scientific">Mucilaginibacter arboris</name>
    <dbReference type="NCBI Taxonomy" id="2682090"/>
    <lineage>
        <taxon>Bacteria</taxon>
        <taxon>Pseudomonadati</taxon>
        <taxon>Bacteroidota</taxon>
        <taxon>Sphingobacteriia</taxon>
        <taxon>Sphingobacteriales</taxon>
        <taxon>Sphingobacteriaceae</taxon>
        <taxon>Mucilaginibacter</taxon>
    </lineage>
</organism>
<protein>
    <submittedName>
        <fullName evidence="2">Neuraminidase</fullName>
    </submittedName>
</protein>
<comment type="caution">
    <text evidence="2">The sequence shown here is derived from an EMBL/GenBank/DDBJ whole genome shotgun (WGS) entry which is preliminary data.</text>
</comment>
<proteinExistence type="predicted"/>
<evidence type="ECO:0000256" key="1">
    <source>
        <dbReference type="SAM" id="SignalP"/>
    </source>
</evidence>
<keyword evidence="3" id="KW-1185">Reference proteome</keyword>
<sequence>MIRSGRKLYFFAATFLLNAVFSMQNSKAQNLVPVAKAWANNSVNAVVFRKNSLVTFRDTQFIAFYDENRYVVLGKRKSGSSNWQLQKTPYQGNAADAHNTIAIMVDGAGFLHLSWDHHGNPLRYCRSVSPGSLILGDKRSMTGIKENQVTYPEFYKLPDGNLLFFYRDGRSGQGDLIINKYDIKTQKWEQLSNNLISGEGQRNPYTQACIDAKGTVHISWVWRESPDVASNHDLAYARSIDGGKTWEKSTGEKYTLPITAATAEYAVKILPKSELINQTSMTTDAAGHPFIATYWRDSATTVPQYHIVYHNGSTWKVQNLGFRKTAFSLSGGGTKSIPISRPQILASQKSNHLAAILIFRDAERGSKVSAAISSDLEKGKWEVQDLTTTSVGSWEPSYDTELWRKRSILNLFVEKVEQVDGEGNATVAPQMVQVLEWNPKLK</sequence>
<dbReference type="SUPFAM" id="SSF50939">
    <property type="entry name" value="Sialidases"/>
    <property type="match status" value="1"/>
</dbReference>
<accession>A0A7K1SSG8</accession>
<gene>
    <name evidence="2" type="ORF">GO621_01750</name>
</gene>
<dbReference type="EMBL" id="WPIK01000001">
    <property type="protein sequence ID" value="MVN20258.1"/>
    <property type="molecule type" value="Genomic_DNA"/>
</dbReference>
<evidence type="ECO:0000313" key="2">
    <source>
        <dbReference type="EMBL" id="MVN20258.1"/>
    </source>
</evidence>
<name>A0A7K1SSG8_9SPHI</name>
<feature type="signal peptide" evidence="1">
    <location>
        <begin position="1"/>
        <end position="28"/>
    </location>
</feature>
<dbReference type="AlphaFoldDB" id="A0A7K1SSG8"/>